<comment type="caution">
    <text evidence="1">The sequence shown here is derived from an EMBL/GenBank/DDBJ whole genome shotgun (WGS) entry which is preliminary data.</text>
</comment>
<dbReference type="Proteomes" id="UP001056120">
    <property type="component" value="Linkage Group LG06"/>
</dbReference>
<evidence type="ECO:0000313" key="2">
    <source>
        <dbReference type="Proteomes" id="UP001056120"/>
    </source>
</evidence>
<evidence type="ECO:0000313" key="1">
    <source>
        <dbReference type="EMBL" id="KAI3812290.1"/>
    </source>
</evidence>
<protein>
    <submittedName>
        <fullName evidence="1">Uncharacterized protein</fullName>
    </submittedName>
</protein>
<accession>A0ACB9IXP3</accession>
<reference evidence="1 2" key="2">
    <citation type="journal article" date="2022" name="Mol. Ecol. Resour.">
        <title>The genomes of chicory, endive, great burdock and yacon provide insights into Asteraceae paleo-polyploidization history and plant inulin production.</title>
        <authorList>
            <person name="Fan W."/>
            <person name="Wang S."/>
            <person name="Wang H."/>
            <person name="Wang A."/>
            <person name="Jiang F."/>
            <person name="Liu H."/>
            <person name="Zhao H."/>
            <person name="Xu D."/>
            <person name="Zhang Y."/>
        </authorList>
    </citation>
    <scope>NUCLEOTIDE SEQUENCE [LARGE SCALE GENOMIC DNA]</scope>
    <source>
        <strain evidence="2">cv. Yunnan</strain>
        <tissue evidence="1">Leaves</tissue>
    </source>
</reference>
<reference evidence="2" key="1">
    <citation type="journal article" date="2022" name="Mol. Ecol. Resour.">
        <title>The genomes of chicory, endive, great burdock and yacon provide insights into Asteraceae palaeo-polyploidization history and plant inulin production.</title>
        <authorList>
            <person name="Fan W."/>
            <person name="Wang S."/>
            <person name="Wang H."/>
            <person name="Wang A."/>
            <person name="Jiang F."/>
            <person name="Liu H."/>
            <person name="Zhao H."/>
            <person name="Xu D."/>
            <person name="Zhang Y."/>
        </authorList>
    </citation>
    <scope>NUCLEOTIDE SEQUENCE [LARGE SCALE GENOMIC DNA]</scope>
    <source>
        <strain evidence="2">cv. Yunnan</strain>
    </source>
</reference>
<proteinExistence type="predicted"/>
<organism evidence="1 2">
    <name type="scientific">Smallanthus sonchifolius</name>
    <dbReference type="NCBI Taxonomy" id="185202"/>
    <lineage>
        <taxon>Eukaryota</taxon>
        <taxon>Viridiplantae</taxon>
        <taxon>Streptophyta</taxon>
        <taxon>Embryophyta</taxon>
        <taxon>Tracheophyta</taxon>
        <taxon>Spermatophyta</taxon>
        <taxon>Magnoliopsida</taxon>
        <taxon>eudicotyledons</taxon>
        <taxon>Gunneridae</taxon>
        <taxon>Pentapetalae</taxon>
        <taxon>asterids</taxon>
        <taxon>campanulids</taxon>
        <taxon>Asterales</taxon>
        <taxon>Asteraceae</taxon>
        <taxon>Asteroideae</taxon>
        <taxon>Heliantheae alliance</taxon>
        <taxon>Millerieae</taxon>
        <taxon>Smallanthus</taxon>
    </lineage>
</organism>
<sequence>MESTSLREINRKRRKAAKISVEEHIAIKKQKKEASEASRIRIRPILDEFLKSNDEVYTVYTFDASLSNCERGVVHNMWREMGMKSVQGNSLMNLIVPQYLLDYMWSKAEACKIVCTQPRRISAISVAERISIERGESIGESVGYKIRLERKGGRHSSIVFCTNGVLVRVLINSGKGTPGKEKSAKMVKNAFSDITHIIVDEIHERDRFSDFMLTIIRDILPLYPHLRVVLMSATLDAERFSQYFGGCPIIRVPGFTYDVKKILSGGCTFACEVKFYQ</sequence>
<dbReference type="EMBL" id="CM042023">
    <property type="protein sequence ID" value="KAI3812290.1"/>
    <property type="molecule type" value="Genomic_DNA"/>
</dbReference>
<name>A0ACB9IXP3_9ASTR</name>
<gene>
    <name evidence="1" type="ORF">L1987_16997</name>
</gene>
<keyword evidence="2" id="KW-1185">Reference proteome</keyword>